<feature type="compositionally biased region" description="Acidic residues" evidence="5">
    <location>
        <begin position="345"/>
        <end position="357"/>
    </location>
</feature>
<evidence type="ECO:0000259" key="6">
    <source>
        <dbReference type="PROSITE" id="PS50158"/>
    </source>
</evidence>
<dbReference type="EMBL" id="SDMP01000020">
    <property type="protein sequence ID" value="RYQ84394.1"/>
    <property type="molecule type" value="Genomic_DNA"/>
</dbReference>
<dbReference type="GO" id="GO:0008270">
    <property type="term" value="F:zinc ion binding"/>
    <property type="evidence" value="ECO:0007669"/>
    <property type="project" value="UniProtKB-KW"/>
</dbReference>
<keyword evidence="3" id="KW-0862">Zinc</keyword>
<reference evidence="8 9" key="1">
    <citation type="submission" date="2019-01" db="EMBL/GenBank/DDBJ databases">
        <title>Sequencing of cultivated peanut Arachis hypogaea provides insights into genome evolution and oil improvement.</title>
        <authorList>
            <person name="Chen X."/>
        </authorList>
    </citation>
    <scope>NUCLEOTIDE SEQUENCE [LARGE SCALE GENOMIC DNA]</scope>
    <source>
        <strain evidence="9">cv. Fuhuasheng</strain>
        <tissue evidence="8">Leaves</tissue>
    </source>
</reference>
<evidence type="ECO:0000256" key="1">
    <source>
        <dbReference type="ARBA" id="ARBA00022723"/>
    </source>
</evidence>
<evidence type="ECO:0000256" key="5">
    <source>
        <dbReference type="SAM" id="MobiDB-lite"/>
    </source>
</evidence>
<gene>
    <name evidence="8" type="ORF">Ahy_B10g103673</name>
</gene>
<organism evidence="8 9">
    <name type="scientific">Arachis hypogaea</name>
    <name type="common">Peanut</name>
    <dbReference type="NCBI Taxonomy" id="3818"/>
    <lineage>
        <taxon>Eukaryota</taxon>
        <taxon>Viridiplantae</taxon>
        <taxon>Streptophyta</taxon>
        <taxon>Embryophyta</taxon>
        <taxon>Tracheophyta</taxon>
        <taxon>Spermatophyta</taxon>
        <taxon>Magnoliopsida</taxon>
        <taxon>eudicotyledons</taxon>
        <taxon>Gunneridae</taxon>
        <taxon>Pentapetalae</taxon>
        <taxon>rosids</taxon>
        <taxon>fabids</taxon>
        <taxon>Fabales</taxon>
        <taxon>Fabaceae</taxon>
        <taxon>Papilionoideae</taxon>
        <taxon>50 kb inversion clade</taxon>
        <taxon>dalbergioids sensu lato</taxon>
        <taxon>Dalbergieae</taxon>
        <taxon>Pterocarpus clade</taxon>
        <taxon>Arachis</taxon>
    </lineage>
</organism>
<proteinExistence type="predicted"/>
<evidence type="ECO:0000256" key="2">
    <source>
        <dbReference type="ARBA" id="ARBA00022771"/>
    </source>
</evidence>
<dbReference type="Pfam" id="PF04434">
    <property type="entry name" value="SWIM"/>
    <property type="match status" value="1"/>
</dbReference>
<evidence type="ECO:0000313" key="8">
    <source>
        <dbReference type="EMBL" id="RYQ84394.1"/>
    </source>
</evidence>
<dbReference type="SMART" id="SM00575">
    <property type="entry name" value="ZnF_PMZ"/>
    <property type="match status" value="1"/>
</dbReference>
<evidence type="ECO:0000259" key="7">
    <source>
        <dbReference type="PROSITE" id="PS50966"/>
    </source>
</evidence>
<dbReference type="PROSITE" id="PS50158">
    <property type="entry name" value="ZF_CCHC"/>
    <property type="match status" value="1"/>
</dbReference>
<dbReference type="PANTHER" id="PTHR31973:SF189">
    <property type="entry name" value="TRANSPOSASE, MUDR, PLANT, MULE TRANSPOSASE DOMAIN PROTEIN-RELATED"/>
    <property type="match status" value="1"/>
</dbReference>
<feature type="compositionally biased region" description="Basic residues" evidence="5">
    <location>
        <begin position="616"/>
        <end position="632"/>
    </location>
</feature>
<dbReference type="AlphaFoldDB" id="A0A444X3T7"/>
<dbReference type="InterPro" id="IPR001878">
    <property type="entry name" value="Znf_CCHC"/>
</dbReference>
<feature type="compositionally biased region" description="Pro residues" evidence="5">
    <location>
        <begin position="167"/>
        <end position="231"/>
    </location>
</feature>
<feature type="domain" description="SWIM-type" evidence="7">
    <location>
        <begin position="407"/>
        <end position="439"/>
    </location>
</feature>
<evidence type="ECO:0000256" key="4">
    <source>
        <dbReference type="PROSITE-ProRule" id="PRU00047"/>
    </source>
</evidence>
<dbReference type="PROSITE" id="PS50966">
    <property type="entry name" value="ZF_SWIM"/>
    <property type="match status" value="1"/>
</dbReference>
<feature type="compositionally biased region" description="Low complexity" evidence="5">
    <location>
        <begin position="153"/>
        <end position="166"/>
    </location>
</feature>
<feature type="region of interest" description="Disordered" evidence="5">
    <location>
        <begin position="474"/>
        <end position="512"/>
    </location>
</feature>
<feature type="region of interest" description="Disordered" evidence="5">
    <location>
        <begin position="554"/>
        <end position="573"/>
    </location>
</feature>
<feature type="region of interest" description="Disordered" evidence="5">
    <location>
        <begin position="133"/>
        <end position="358"/>
    </location>
</feature>
<dbReference type="InterPro" id="IPR007527">
    <property type="entry name" value="Znf_SWIM"/>
</dbReference>
<feature type="compositionally biased region" description="Basic and acidic residues" evidence="5">
    <location>
        <begin position="321"/>
        <end position="344"/>
    </location>
</feature>
<dbReference type="InterPro" id="IPR036875">
    <property type="entry name" value="Znf_CCHC_sf"/>
</dbReference>
<feature type="compositionally biased region" description="Low complexity" evidence="5">
    <location>
        <begin position="604"/>
        <end position="615"/>
    </location>
</feature>
<dbReference type="Proteomes" id="UP000289738">
    <property type="component" value="Chromosome B10"/>
</dbReference>
<evidence type="ECO:0000313" key="9">
    <source>
        <dbReference type="Proteomes" id="UP000289738"/>
    </source>
</evidence>
<feature type="compositionally biased region" description="Basic and acidic residues" evidence="5">
    <location>
        <begin position="133"/>
        <end position="149"/>
    </location>
</feature>
<protein>
    <recommendedName>
        <fullName evidence="10">SWIM-type domain-containing protein</fullName>
    </recommendedName>
</protein>
<keyword evidence="1" id="KW-0479">Metal-binding</keyword>
<evidence type="ECO:0008006" key="10">
    <source>
        <dbReference type="Google" id="ProtNLM"/>
    </source>
</evidence>
<comment type="caution">
    <text evidence="8">The sequence shown here is derived from an EMBL/GenBank/DDBJ whole genome shotgun (WGS) entry which is preliminary data.</text>
</comment>
<keyword evidence="9" id="KW-1185">Reference proteome</keyword>
<keyword evidence="2 4" id="KW-0863">Zinc-finger</keyword>
<dbReference type="STRING" id="3818.A0A444X3T7"/>
<dbReference type="SUPFAM" id="SSF57756">
    <property type="entry name" value="Retrovirus zinc finger-like domains"/>
    <property type="match status" value="1"/>
</dbReference>
<sequence>MEGPPMTFVFHHGGKFQTDESGYLCYEPDNTEVLMGVDSDTLDVFFVKGYYKELGYAEMNNCLWKVPGTLLENGLRKLENDTDLLELVKDCRRNHHLINIYFEHVVSKPHVVDCMSEDDDETLCLPTIPEEVEKPKKDHSDAMSKDYCKTTKKSPQPKTAKTQPTPKATPQPTPKPTPQPTPKPTPQPTHKPTPKVTPEPTTQPTPKPTPEPTPKSNPQPTCTPTPEPTPKPKSKPMQKPAAKGSSKATAADKISKKVKATTSTRSGRQAKATPVADDSQSHDSDSYDSAEDSLYKPPKGAGDFIYSSESDSGVDGVESFWAKKVEHREKHRPATDRRREKAIDTDDSSYEDIESDECSDRKNRAATLEWTVNKLYPKLRKHPKMKHRESGDAKEEVYEVQGWPTNMVVDLGKHTCSCRFWQLTGMPCMHAISAIQEKNDKSPEEYCHEWLSMDAYRRTYQFNVNPVKGQDLWEKTGSLAPVPPPIKPKPGRPTTNRRKDKDEGPTSTKTKMKRKYAPIRCMYCGEVGHNKRTCSKKKQDDAQEKARMMQLQLAAVQQPQPAPAPEAEKEDHAQPIQTPPAVAVAAHDEQTEISVTQHAQLPLTQQSQTSSNVTQTRKRGRPPKLHVTRARAKGNASPGEVAVSAETIKESSSATAKKLASFMTFVPTPGFKPPRKKDIE</sequence>
<dbReference type="InterPro" id="IPR006564">
    <property type="entry name" value="Znf_PMZ"/>
</dbReference>
<feature type="domain" description="CCHC-type" evidence="6">
    <location>
        <begin position="520"/>
        <end position="536"/>
    </location>
</feature>
<feature type="region of interest" description="Disordered" evidence="5">
    <location>
        <begin position="598"/>
        <end position="656"/>
    </location>
</feature>
<dbReference type="GO" id="GO:0003676">
    <property type="term" value="F:nucleic acid binding"/>
    <property type="evidence" value="ECO:0007669"/>
    <property type="project" value="InterPro"/>
</dbReference>
<dbReference type="Gene3D" id="4.10.60.10">
    <property type="entry name" value="Zinc finger, CCHC-type"/>
    <property type="match status" value="1"/>
</dbReference>
<accession>A0A444X3T7</accession>
<dbReference type="PANTHER" id="PTHR31973">
    <property type="entry name" value="POLYPROTEIN, PUTATIVE-RELATED"/>
    <property type="match status" value="1"/>
</dbReference>
<dbReference type="Pfam" id="PF26130">
    <property type="entry name" value="PB1-like"/>
    <property type="match status" value="1"/>
</dbReference>
<evidence type="ECO:0000256" key="3">
    <source>
        <dbReference type="ARBA" id="ARBA00022833"/>
    </source>
</evidence>
<name>A0A444X3T7_ARAHY</name>
<dbReference type="InterPro" id="IPR058594">
    <property type="entry name" value="PB1-like_dom_pln"/>
</dbReference>